<accession>A0AAC9HRZ2</accession>
<evidence type="ECO:0008006" key="5">
    <source>
        <dbReference type="Google" id="ProtNLM"/>
    </source>
</evidence>
<dbReference type="SUPFAM" id="SSF46767">
    <property type="entry name" value="Methylated DNA-protein cysteine methyltransferase, C-terminal domain"/>
    <property type="match status" value="1"/>
</dbReference>
<dbReference type="Pfam" id="PF07510">
    <property type="entry name" value="GmrSD_C"/>
    <property type="match status" value="1"/>
</dbReference>
<dbReference type="Pfam" id="PF03235">
    <property type="entry name" value="GmrSD_N"/>
    <property type="match status" value="1"/>
</dbReference>
<dbReference type="KEGG" id="ahm:TL08_16530"/>
<name>A0AAC9HRZ2_9PSEU</name>
<dbReference type="Gene3D" id="1.10.10.10">
    <property type="entry name" value="Winged helix-like DNA-binding domain superfamily/Winged helix DNA-binding domain"/>
    <property type="match status" value="1"/>
</dbReference>
<dbReference type="EMBL" id="CP014859">
    <property type="protein sequence ID" value="AOS64106.1"/>
    <property type="molecule type" value="Genomic_DNA"/>
</dbReference>
<feature type="domain" description="GmrSD restriction endonucleases N-terminal" evidence="1">
    <location>
        <begin position="8"/>
        <end position="224"/>
    </location>
</feature>
<sequence>MKANETKLRDLLQGERQYLIPLYQRRYSWERKDLQQLWSDLSALLEDDTEAAHFMGSVVLAPSPTNTAAGVQGWIVVDGQQRLTTLSILLCAIRDHVRGDDPKLAEKIDDLYLFNKYAADQECYTLLPTQADRQAWISLLEQAPDAGGEDRIGQAYRYFRSALVAFDDPDDPHDIARIEQAIAGRLSIVEIAAHRDDNVHRIFESLNYTGQPLTQADLLRNYLFMRLPTQGEDVYRRQWLPLQELLSNKQLEELVWLDLVLRGDDRATQESVYQAQQQRLDALDGEAPLVEWITELHRKARLFRAIIEPSSAITDRLRQALGRLDRWGAGVVRPIALRILLAHDDGRLSDHEASDALRVVESYLVRRMITRIGSTGSNRVLMSLVKEIGEETPTAAAITKALSGPRKKFPTDRQLRDAVLTNNFYWAGRGTQRTFVLRSLEEDHRHGEPVDFDKSGLTIEHVLPQSLTEEWRQMLVEGAAEDETPEDLHGMLVHTLGNLSLTAYNAKLANDGFTAKKKILADSGLRMNREIASSINWGATEIRHRARGLAERAVRIWPGPDESAIAAPTMPQWRLMTQILASIPAGRWTSFSDVAEVIGSSPNAVSARLTSVPTANAHRVLKVSGEVSADFRWPDPAVTEDPIVLLQSEGLHFSESGRAAAAQRISAAELARLIDLDTDVPEVTGGA</sequence>
<protein>
    <recommendedName>
        <fullName evidence="5">DUF262 domain-containing protein</fullName>
    </recommendedName>
</protein>
<dbReference type="PANTHER" id="PTHR35149">
    <property type="entry name" value="SLL5132 PROTEIN"/>
    <property type="match status" value="1"/>
</dbReference>
<dbReference type="RefSeq" id="WP_069850181.1">
    <property type="nucleotide sequence ID" value="NZ_CP014859.1"/>
</dbReference>
<dbReference type="PANTHER" id="PTHR35149:SF2">
    <property type="entry name" value="DUF262 DOMAIN-CONTAINING PROTEIN"/>
    <property type="match status" value="1"/>
</dbReference>
<dbReference type="Proteomes" id="UP000095210">
    <property type="component" value="Chromosome"/>
</dbReference>
<dbReference type="InterPro" id="IPR011089">
    <property type="entry name" value="GmrSD_C"/>
</dbReference>
<dbReference type="InterPro" id="IPR004919">
    <property type="entry name" value="GmrSD_N"/>
</dbReference>
<dbReference type="AlphaFoldDB" id="A0AAC9HRZ2"/>
<evidence type="ECO:0000313" key="3">
    <source>
        <dbReference type="EMBL" id="AOS64106.1"/>
    </source>
</evidence>
<dbReference type="InterPro" id="IPR036388">
    <property type="entry name" value="WH-like_DNA-bd_sf"/>
</dbReference>
<evidence type="ECO:0000259" key="1">
    <source>
        <dbReference type="Pfam" id="PF03235"/>
    </source>
</evidence>
<keyword evidence="4" id="KW-1185">Reference proteome</keyword>
<evidence type="ECO:0000259" key="2">
    <source>
        <dbReference type="Pfam" id="PF07510"/>
    </source>
</evidence>
<evidence type="ECO:0000313" key="4">
    <source>
        <dbReference type="Proteomes" id="UP000095210"/>
    </source>
</evidence>
<organism evidence="3 4">
    <name type="scientific">Actinoalloteichus hymeniacidonis</name>
    <dbReference type="NCBI Taxonomy" id="340345"/>
    <lineage>
        <taxon>Bacteria</taxon>
        <taxon>Bacillati</taxon>
        <taxon>Actinomycetota</taxon>
        <taxon>Actinomycetes</taxon>
        <taxon>Pseudonocardiales</taxon>
        <taxon>Pseudonocardiaceae</taxon>
        <taxon>Actinoalloteichus</taxon>
    </lineage>
</organism>
<dbReference type="InterPro" id="IPR036217">
    <property type="entry name" value="MethylDNA_cys_MeTrfase_DNAb"/>
</dbReference>
<gene>
    <name evidence="3" type="ORF">TL08_16530</name>
</gene>
<proteinExistence type="predicted"/>
<feature type="domain" description="GmrSD restriction endonucleases C-terminal" evidence="2">
    <location>
        <begin position="410"/>
        <end position="551"/>
    </location>
</feature>
<reference evidence="4" key="1">
    <citation type="submission" date="2016-03" db="EMBL/GenBank/DDBJ databases">
        <title>Complete genome sequence of the type strain Actinoalloteichus hymeniacidonis DSM 45092.</title>
        <authorList>
            <person name="Schaffert L."/>
            <person name="Albersmeier A."/>
            <person name="Winkler A."/>
            <person name="Kalinowski J."/>
            <person name="Zotchev S."/>
            <person name="Ruckert C."/>
        </authorList>
    </citation>
    <scope>NUCLEOTIDE SEQUENCE [LARGE SCALE GENOMIC DNA]</scope>
    <source>
        <strain evidence="4">HPA177(T) (DSM 45092(T))</strain>
    </source>
</reference>